<sequence length="363" mass="40813">MFERMRFNQSPSIPENPCPIMLIGAGGIVRDAHLPAYAKAALPVAGVYDLDAEKAKTLAAQFTMTQGAFDTLDQLIAKAREISAVFDLAVPADQIPQILEQLPEKSAVLIQKPMGENLKEAEEILRLCRKRSLIAAVNFQLRHAPFIVAAGELIRQGIIGQVFDVEFKVCVHTPWELWEFLKTKPRLEILYHSIHYLDTIRSLLGNPKRVFARTIRHPNNADLAATRSTIVLDYDELTQARVLTHHGHDFGSRHQESYLKIEGTQGAIRIQIGVSFDYPKGRPSRLEYYSKKHSKKGWQELPLDGDWFPDAFIGPMASLQNHLKNPSAPLPTDVADALQTMRLVEKLYESNELGGLAFEEQKT</sequence>
<dbReference type="RefSeq" id="WP_073094629.1">
    <property type="nucleotide sequence ID" value="NZ_FRCY01000005.1"/>
</dbReference>
<dbReference type="InterPro" id="IPR055170">
    <property type="entry name" value="GFO_IDH_MocA-like_dom"/>
</dbReference>
<comment type="similarity">
    <text evidence="1">Belongs to the Gfo/Idh/MocA family.</text>
</comment>
<evidence type="ECO:0000313" key="5">
    <source>
        <dbReference type="EMBL" id="SHM98161.1"/>
    </source>
</evidence>
<dbReference type="EMBL" id="FRCY01000005">
    <property type="protein sequence ID" value="SHM98161.1"/>
    <property type="molecule type" value="Genomic_DNA"/>
</dbReference>
<feature type="domain" description="Gfo/Idh/MocA-like oxidoreductase N-terminal" evidence="3">
    <location>
        <begin position="21"/>
        <end position="139"/>
    </location>
</feature>
<dbReference type="PANTHER" id="PTHR43708">
    <property type="entry name" value="CONSERVED EXPRESSED OXIDOREDUCTASE (EUROFUNG)"/>
    <property type="match status" value="1"/>
</dbReference>
<gene>
    <name evidence="5" type="ORF">SAMN04488057_10541</name>
</gene>
<evidence type="ECO:0000259" key="4">
    <source>
        <dbReference type="Pfam" id="PF22725"/>
    </source>
</evidence>
<organism evidence="5 6">
    <name type="scientific">Cyclobacterium lianum</name>
    <dbReference type="NCBI Taxonomy" id="388280"/>
    <lineage>
        <taxon>Bacteria</taxon>
        <taxon>Pseudomonadati</taxon>
        <taxon>Bacteroidota</taxon>
        <taxon>Cytophagia</taxon>
        <taxon>Cytophagales</taxon>
        <taxon>Cyclobacteriaceae</taxon>
        <taxon>Cyclobacterium</taxon>
    </lineage>
</organism>
<keyword evidence="6" id="KW-1185">Reference proteome</keyword>
<proteinExistence type="inferred from homology"/>
<evidence type="ECO:0000259" key="3">
    <source>
        <dbReference type="Pfam" id="PF01408"/>
    </source>
</evidence>
<keyword evidence="2" id="KW-0560">Oxidoreductase</keyword>
<evidence type="ECO:0000256" key="2">
    <source>
        <dbReference type="ARBA" id="ARBA00023002"/>
    </source>
</evidence>
<protein>
    <submittedName>
        <fullName evidence="5">Predicted dehydrogenase</fullName>
    </submittedName>
</protein>
<name>A0A1M7N3Q7_9BACT</name>
<dbReference type="InterPro" id="IPR036291">
    <property type="entry name" value="NAD(P)-bd_dom_sf"/>
</dbReference>
<dbReference type="OrthoDB" id="6183734at2"/>
<dbReference type="GO" id="GO:0000166">
    <property type="term" value="F:nucleotide binding"/>
    <property type="evidence" value="ECO:0007669"/>
    <property type="project" value="InterPro"/>
</dbReference>
<dbReference type="InterPro" id="IPR000683">
    <property type="entry name" value="Gfo/Idh/MocA-like_OxRdtase_N"/>
</dbReference>
<dbReference type="Gene3D" id="3.40.50.720">
    <property type="entry name" value="NAD(P)-binding Rossmann-like Domain"/>
    <property type="match status" value="1"/>
</dbReference>
<dbReference type="Pfam" id="PF01408">
    <property type="entry name" value="GFO_IDH_MocA"/>
    <property type="match status" value="1"/>
</dbReference>
<dbReference type="InterPro" id="IPR051317">
    <property type="entry name" value="Gfo/Idh/MocA_oxidoreduct"/>
</dbReference>
<dbReference type="Pfam" id="PF22725">
    <property type="entry name" value="GFO_IDH_MocA_C3"/>
    <property type="match status" value="1"/>
</dbReference>
<dbReference type="PANTHER" id="PTHR43708:SF5">
    <property type="entry name" value="CONSERVED EXPRESSED OXIDOREDUCTASE (EUROFUNG)-RELATED"/>
    <property type="match status" value="1"/>
</dbReference>
<dbReference type="SUPFAM" id="SSF55347">
    <property type="entry name" value="Glyceraldehyde-3-phosphate dehydrogenase-like, C-terminal domain"/>
    <property type="match status" value="1"/>
</dbReference>
<dbReference type="STRING" id="388280.SAMN04488057_10541"/>
<dbReference type="GO" id="GO:0016491">
    <property type="term" value="F:oxidoreductase activity"/>
    <property type="evidence" value="ECO:0007669"/>
    <property type="project" value="UniProtKB-KW"/>
</dbReference>
<evidence type="ECO:0000256" key="1">
    <source>
        <dbReference type="ARBA" id="ARBA00010928"/>
    </source>
</evidence>
<evidence type="ECO:0000313" key="6">
    <source>
        <dbReference type="Proteomes" id="UP000184513"/>
    </source>
</evidence>
<feature type="domain" description="GFO/IDH/MocA-like oxidoreductase" evidence="4">
    <location>
        <begin position="149"/>
        <end position="269"/>
    </location>
</feature>
<dbReference type="SUPFAM" id="SSF51735">
    <property type="entry name" value="NAD(P)-binding Rossmann-fold domains"/>
    <property type="match status" value="1"/>
</dbReference>
<dbReference type="AlphaFoldDB" id="A0A1M7N3Q7"/>
<dbReference type="Proteomes" id="UP000184513">
    <property type="component" value="Unassembled WGS sequence"/>
</dbReference>
<accession>A0A1M7N3Q7</accession>
<reference evidence="5 6" key="1">
    <citation type="submission" date="2016-11" db="EMBL/GenBank/DDBJ databases">
        <authorList>
            <person name="Jaros S."/>
            <person name="Januszkiewicz K."/>
            <person name="Wedrychowicz H."/>
        </authorList>
    </citation>
    <scope>NUCLEOTIDE SEQUENCE [LARGE SCALE GENOMIC DNA]</scope>
    <source>
        <strain evidence="5 6">CGMCC 1.6102</strain>
    </source>
</reference>
<dbReference type="Gene3D" id="3.30.360.10">
    <property type="entry name" value="Dihydrodipicolinate Reductase, domain 2"/>
    <property type="match status" value="1"/>
</dbReference>